<feature type="chain" id="PRO_5022897067" evidence="1">
    <location>
        <begin position="20"/>
        <end position="140"/>
    </location>
</feature>
<dbReference type="AlphaFoldDB" id="A0A5C6M0A1"/>
<reference evidence="3 4" key="1">
    <citation type="submission" date="2019-08" db="EMBL/GenBank/DDBJ databases">
        <title>Whole genome sequencing of chitin degrading bacteria Chitinophaga pinensis YS16.</title>
        <authorList>
            <person name="Singh R.P."/>
            <person name="Manchanda G."/>
            <person name="Maurya I.K."/>
            <person name="Joshi N.K."/>
            <person name="Srivastava A.K."/>
        </authorList>
    </citation>
    <scope>NUCLEOTIDE SEQUENCE [LARGE SCALE GENOMIC DNA]</scope>
    <source>
        <strain evidence="3 4">YS-16</strain>
    </source>
</reference>
<gene>
    <name evidence="3" type="ORF">FEF09_01055</name>
</gene>
<comment type="caution">
    <text evidence="3">The sequence shown here is derived from an EMBL/GenBank/DDBJ whole genome shotgun (WGS) entry which is preliminary data.</text>
</comment>
<dbReference type="EMBL" id="VOHS01000001">
    <property type="protein sequence ID" value="TWW02424.1"/>
    <property type="molecule type" value="Genomic_DNA"/>
</dbReference>
<feature type="signal peptide" evidence="1">
    <location>
        <begin position="1"/>
        <end position="19"/>
    </location>
</feature>
<dbReference type="Pfam" id="PF14534">
    <property type="entry name" value="DUF4440"/>
    <property type="match status" value="1"/>
</dbReference>
<dbReference type="OrthoDB" id="120856at2"/>
<dbReference type="SUPFAM" id="SSF54427">
    <property type="entry name" value="NTF2-like"/>
    <property type="match status" value="1"/>
</dbReference>
<feature type="domain" description="DUF4440" evidence="2">
    <location>
        <begin position="26"/>
        <end position="134"/>
    </location>
</feature>
<proteinExistence type="predicted"/>
<keyword evidence="4" id="KW-1185">Reference proteome</keyword>
<dbReference type="InterPro" id="IPR027843">
    <property type="entry name" value="DUF4440"/>
</dbReference>
<evidence type="ECO:0000313" key="4">
    <source>
        <dbReference type="Proteomes" id="UP000318815"/>
    </source>
</evidence>
<dbReference type="Proteomes" id="UP000318815">
    <property type="component" value="Unassembled WGS sequence"/>
</dbReference>
<protein>
    <submittedName>
        <fullName evidence="3">DUF4440 domain-containing protein</fullName>
    </submittedName>
</protein>
<dbReference type="RefSeq" id="WP_146303037.1">
    <property type="nucleotide sequence ID" value="NZ_VOHS01000001.1"/>
</dbReference>
<name>A0A5C6M0A1_9BACT</name>
<sequence length="140" mass="15985">MRLLLFLILLTAPFAGLHAQQPQSAIKALLQKQTNSWNQGDLDAFMSTYWKSDSLIFIGKRGPTYGWQATLDNYKRSYPDTAAMGKLNFNILEMKPLSNDTWFVVGKWHLTRTIGDLEGHFSLLIKKIRGNWKIIADHSS</sequence>
<keyword evidence="1" id="KW-0732">Signal</keyword>
<accession>A0A5C6M0A1</accession>
<organism evidence="3 4">
    <name type="scientific">Chitinophaga pinensis</name>
    <dbReference type="NCBI Taxonomy" id="79329"/>
    <lineage>
        <taxon>Bacteria</taxon>
        <taxon>Pseudomonadati</taxon>
        <taxon>Bacteroidota</taxon>
        <taxon>Chitinophagia</taxon>
        <taxon>Chitinophagales</taxon>
        <taxon>Chitinophagaceae</taxon>
        <taxon>Chitinophaga</taxon>
    </lineage>
</organism>
<evidence type="ECO:0000259" key="2">
    <source>
        <dbReference type="Pfam" id="PF14534"/>
    </source>
</evidence>
<evidence type="ECO:0000256" key="1">
    <source>
        <dbReference type="SAM" id="SignalP"/>
    </source>
</evidence>
<dbReference type="Gene3D" id="3.10.450.50">
    <property type="match status" value="1"/>
</dbReference>
<evidence type="ECO:0000313" key="3">
    <source>
        <dbReference type="EMBL" id="TWW02424.1"/>
    </source>
</evidence>
<dbReference type="InterPro" id="IPR032710">
    <property type="entry name" value="NTF2-like_dom_sf"/>
</dbReference>